<protein>
    <recommendedName>
        <fullName evidence="3">RNase H type-1 domain-containing protein</fullName>
    </recommendedName>
</protein>
<sequence>MVAQGVWWKLNTDEVAQSHEITTIEAELWAIHQGVKFAWEKGIKLPITKSNSKLAAMVLIQTRPDSFHTLATFSQYNPKTKNRLRAIDSRGSHIP</sequence>
<dbReference type="EMBL" id="OZ034818">
    <property type="protein sequence ID" value="CAL1390957.1"/>
    <property type="molecule type" value="Genomic_DNA"/>
</dbReference>
<dbReference type="Proteomes" id="UP001497516">
    <property type="component" value="Chromosome 5"/>
</dbReference>
<gene>
    <name evidence="1" type="ORF">LTRI10_LOCUS31709</name>
</gene>
<evidence type="ECO:0008006" key="3">
    <source>
        <dbReference type="Google" id="ProtNLM"/>
    </source>
</evidence>
<dbReference type="AlphaFoldDB" id="A0AAV2EZ28"/>
<proteinExistence type="predicted"/>
<name>A0AAV2EZ28_9ROSI</name>
<keyword evidence="2" id="KW-1185">Reference proteome</keyword>
<accession>A0AAV2EZ28</accession>
<evidence type="ECO:0000313" key="1">
    <source>
        <dbReference type="EMBL" id="CAL1390957.1"/>
    </source>
</evidence>
<evidence type="ECO:0000313" key="2">
    <source>
        <dbReference type="Proteomes" id="UP001497516"/>
    </source>
</evidence>
<reference evidence="1 2" key="1">
    <citation type="submission" date="2024-04" db="EMBL/GenBank/DDBJ databases">
        <authorList>
            <person name="Fracassetti M."/>
        </authorList>
    </citation>
    <scope>NUCLEOTIDE SEQUENCE [LARGE SCALE GENOMIC DNA]</scope>
</reference>
<organism evidence="1 2">
    <name type="scientific">Linum trigynum</name>
    <dbReference type="NCBI Taxonomy" id="586398"/>
    <lineage>
        <taxon>Eukaryota</taxon>
        <taxon>Viridiplantae</taxon>
        <taxon>Streptophyta</taxon>
        <taxon>Embryophyta</taxon>
        <taxon>Tracheophyta</taxon>
        <taxon>Spermatophyta</taxon>
        <taxon>Magnoliopsida</taxon>
        <taxon>eudicotyledons</taxon>
        <taxon>Gunneridae</taxon>
        <taxon>Pentapetalae</taxon>
        <taxon>rosids</taxon>
        <taxon>fabids</taxon>
        <taxon>Malpighiales</taxon>
        <taxon>Linaceae</taxon>
        <taxon>Linum</taxon>
    </lineage>
</organism>